<comment type="caution">
    <text evidence="2">The sequence shown here is derived from an EMBL/GenBank/DDBJ whole genome shotgun (WGS) entry which is preliminary data.</text>
</comment>
<accession>A0ABS4DR75</accession>
<keyword evidence="3" id="KW-1185">Reference proteome</keyword>
<evidence type="ECO:0000313" key="3">
    <source>
        <dbReference type="Proteomes" id="UP000823790"/>
    </source>
</evidence>
<keyword evidence="1" id="KW-0472">Membrane</keyword>
<feature type="transmembrane region" description="Helical" evidence="1">
    <location>
        <begin position="6"/>
        <end position="28"/>
    </location>
</feature>
<evidence type="ECO:0000256" key="1">
    <source>
        <dbReference type="SAM" id="Phobius"/>
    </source>
</evidence>
<proteinExistence type="predicted"/>
<reference evidence="2 3" key="1">
    <citation type="submission" date="2021-04" db="EMBL/GenBank/DDBJ databases">
        <authorList>
            <person name="Huq M.A."/>
        </authorList>
    </citation>
    <scope>NUCLEOTIDE SEQUENCE [LARGE SCALE GENOMIC DNA]</scope>
    <source>
        <strain evidence="2 3">MAH-13</strain>
    </source>
</reference>
<feature type="transmembrane region" description="Helical" evidence="1">
    <location>
        <begin position="62"/>
        <end position="82"/>
    </location>
</feature>
<protein>
    <recommendedName>
        <fullName evidence="4">Vitamin B12 transport system permease protein</fullName>
    </recommendedName>
</protein>
<dbReference type="EMBL" id="JAGJRS010000033">
    <property type="protein sequence ID" value="MBP1475564.1"/>
    <property type="molecule type" value="Genomic_DNA"/>
</dbReference>
<name>A0ABS4DR75_9GAMM</name>
<feature type="transmembrane region" description="Helical" evidence="1">
    <location>
        <begin position="37"/>
        <end position="56"/>
    </location>
</feature>
<dbReference type="RefSeq" id="WP_209622495.1">
    <property type="nucleotide sequence ID" value="NZ_JAGJRS010000033.1"/>
</dbReference>
<keyword evidence="1" id="KW-0812">Transmembrane</keyword>
<dbReference type="Proteomes" id="UP000823790">
    <property type="component" value="Unassembled WGS sequence"/>
</dbReference>
<gene>
    <name evidence="2" type="ORF">J7I44_14715</name>
</gene>
<evidence type="ECO:0000313" key="2">
    <source>
        <dbReference type="EMBL" id="MBP1475564.1"/>
    </source>
</evidence>
<feature type="transmembrane region" description="Helical" evidence="1">
    <location>
        <begin position="120"/>
        <end position="135"/>
    </location>
</feature>
<evidence type="ECO:0008006" key="4">
    <source>
        <dbReference type="Google" id="ProtNLM"/>
    </source>
</evidence>
<sequence length="142" mass="14502">MPVRLIPLLFAAFSAAMLGLAAGAVWMLPTMALQRPLPALALLVGALLALAIRGWVRPAGRVTAVLAAGATVLAAVYVEMLTAAARLAGSMGMGLLDALRGAGLAMLLSLAHLAVRPADIVFTLAGALLAAWIAARRPRKTS</sequence>
<organism evidence="2 3">
    <name type="scientific">Frateuria flava</name>
    <dbReference type="NCBI Taxonomy" id="2821489"/>
    <lineage>
        <taxon>Bacteria</taxon>
        <taxon>Pseudomonadati</taxon>
        <taxon>Pseudomonadota</taxon>
        <taxon>Gammaproteobacteria</taxon>
        <taxon>Lysobacterales</taxon>
        <taxon>Rhodanobacteraceae</taxon>
        <taxon>Frateuria</taxon>
    </lineage>
</organism>
<keyword evidence="1" id="KW-1133">Transmembrane helix</keyword>